<keyword evidence="9" id="KW-1185">Reference proteome</keyword>
<proteinExistence type="predicted"/>
<dbReference type="Gene3D" id="1.10.3210.10">
    <property type="entry name" value="Hypothetical protein af1432"/>
    <property type="match status" value="1"/>
</dbReference>
<evidence type="ECO:0000256" key="4">
    <source>
        <dbReference type="ARBA" id="ARBA00022801"/>
    </source>
</evidence>
<accession>A0A4Q9DUK5</accession>
<evidence type="ECO:0000256" key="5">
    <source>
        <dbReference type="ARBA" id="ARBA00023004"/>
    </source>
</evidence>
<evidence type="ECO:0000259" key="7">
    <source>
        <dbReference type="Pfam" id="PF01966"/>
    </source>
</evidence>
<organism evidence="8 9">
    <name type="scientific">Paenibacillus thalictri</name>
    <dbReference type="NCBI Taxonomy" id="2527873"/>
    <lineage>
        <taxon>Bacteria</taxon>
        <taxon>Bacillati</taxon>
        <taxon>Bacillota</taxon>
        <taxon>Bacilli</taxon>
        <taxon>Bacillales</taxon>
        <taxon>Paenibacillaceae</taxon>
        <taxon>Paenibacillus</taxon>
    </lineage>
</organism>
<dbReference type="EMBL" id="SIRE01000006">
    <property type="protein sequence ID" value="TBL80036.1"/>
    <property type="molecule type" value="Genomic_DNA"/>
</dbReference>
<name>A0A4Q9DUK5_9BACL</name>
<evidence type="ECO:0000256" key="3">
    <source>
        <dbReference type="ARBA" id="ARBA00022741"/>
    </source>
</evidence>
<keyword evidence="5" id="KW-0408">Iron</keyword>
<evidence type="ECO:0000313" key="9">
    <source>
        <dbReference type="Proteomes" id="UP000293142"/>
    </source>
</evidence>
<comment type="caution">
    <text evidence="8">The sequence shown here is derived from an EMBL/GenBank/DDBJ whole genome shotgun (WGS) entry which is preliminary data.</text>
</comment>
<dbReference type="InterPro" id="IPR006674">
    <property type="entry name" value="HD_domain"/>
</dbReference>
<dbReference type="InterPro" id="IPR005249">
    <property type="entry name" value="YqeK"/>
</dbReference>
<evidence type="ECO:0000256" key="6">
    <source>
        <dbReference type="ARBA" id="ARBA00049417"/>
    </source>
</evidence>
<dbReference type="GO" id="GO:0000166">
    <property type="term" value="F:nucleotide binding"/>
    <property type="evidence" value="ECO:0007669"/>
    <property type="project" value="UniProtKB-KW"/>
</dbReference>
<dbReference type="Proteomes" id="UP000293142">
    <property type="component" value="Unassembled WGS sequence"/>
</dbReference>
<protein>
    <recommendedName>
        <fullName evidence="1">bis(5'-nucleosyl)-tetraphosphatase (symmetrical)</fullName>
        <ecNumber evidence="1">3.6.1.41</ecNumber>
    </recommendedName>
</protein>
<dbReference type="EC" id="3.6.1.41" evidence="1"/>
<feature type="domain" description="HD" evidence="7">
    <location>
        <begin position="27"/>
        <end position="142"/>
    </location>
</feature>
<dbReference type="InterPro" id="IPR003607">
    <property type="entry name" value="HD/PDEase_dom"/>
</dbReference>
<keyword evidence="4" id="KW-0378">Hydrolase</keyword>
<dbReference type="GO" id="GO:0008803">
    <property type="term" value="F:bis(5'-nucleosyl)-tetraphosphatase (symmetrical) activity"/>
    <property type="evidence" value="ECO:0007669"/>
    <property type="project" value="UniProtKB-EC"/>
</dbReference>
<dbReference type="OrthoDB" id="5295945at2"/>
<sequence length="213" mass="23990">MIARFRPSGNMAQDVQQFLKLHHCPRTAEHSVRVAVVAAQLASRFGGVDPLDAADAGYLHDISAVVPIPERIRVARELALDVLPEEEAFPLIVHQKISETMASVLFGVSSRSVLSAIGCHTTLKASASRLDMIVFVADKIEWDQAGTPPYITRLTQALDISLEHGAFSYLEYMWEQRDRLKVVHPWLKEAYFELKRKIQDADADVNRDQDRDR</sequence>
<gene>
    <name evidence="8" type="ORF">EYB31_10360</name>
</gene>
<dbReference type="PANTHER" id="PTHR35795">
    <property type="entry name" value="SLR1885 PROTEIN"/>
    <property type="match status" value="1"/>
</dbReference>
<dbReference type="SUPFAM" id="SSF109604">
    <property type="entry name" value="HD-domain/PDEase-like"/>
    <property type="match status" value="1"/>
</dbReference>
<dbReference type="Pfam" id="PF01966">
    <property type="entry name" value="HD"/>
    <property type="match status" value="1"/>
</dbReference>
<dbReference type="InterPro" id="IPR051094">
    <property type="entry name" value="Diverse_Catalytic_Enzymes"/>
</dbReference>
<keyword evidence="3" id="KW-0547">Nucleotide-binding</keyword>
<dbReference type="CDD" id="cd00077">
    <property type="entry name" value="HDc"/>
    <property type="match status" value="1"/>
</dbReference>
<keyword evidence="2" id="KW-0479">Metal-binding</keyword>
<dbReference type="GO" id="GO:0046872">
    <property type="term" value="F:metal ion binding"/>
    <property type="evidence" value="ECO:0007669"/>
    <property type="project" value="UniProtKB-KW"/>
</dbReference>
<comment type="catalytic activity">
    <reaction evidence="6">
        <text>P(1),P(4)-bis(5'-adenosyl) tetraphosphate + H2O = 2 ADP + 2 H(+)</text>
        <dbReference type="Rhea" id="RHEA:24252"/>
        <dbReference type="ChEBI" id="CHEBI:15377"/>
        <dbReference type="ChEBI" id="CHEBI:15378"/>
        <dbReference type="ChEBI" id="CHEBI:58141"/>
        <dbReference type="ChEBI" id="CHEBI:456216"/>
        <dbReference type="EC" id="3.6.1.41"/>
    </reaction>
</comment>
<reference evidence="8 9" key="1">
    <citation type="submission" date="2019-02" db="EMBL/GenBank/DDBJ databases">
        <title>Paenibacillus sp. nov., isolated from surface-sterilized tissue of Thalictrum simplex L.</title>
        <authorList>
            <person name="Tuo L."/>
        </authorList>
    </citation>
    <scope>NUCLEOTIDE SEQUENCE [LARGE SCALE GENOMIC DNA]</scope>
    <source>
        <strain evidence="8 9">N2SHLJ1</strain>
    </source>
</reference>
<dbReference type="NCBIfam" id="TIGR00488">
    <property type="entry name" value="bis(5'-nucleosyl)-tetraphosphatase (symmetrical) YqeK"/>
    <property type="match status" value="1"/>
</dbReference>
<dbReference type="PANTHER" id="PTHR35795:SF1">
    <property type="entry name" value="BIS(5'-NUCLEOSYL)-TETRAPHOSPHATASE, SYMMETRICAL"/>
    <property type="match status" value="1"/>
</dbReference>
<evidence type="ECO:0000256" key="1">
    <source>
        <dbReference type="ARBA" id="ARBA00012506"/>
    </source>
</evidence>
<evidence type="ECO:0000313" key="8">
    <source>
        <dbReference type="EMBL" id="TBL80036.1"/>
    </source>
</evidence>
<dbReference type="AlphaFoldDB" id="A0A4Q9DUK5"/>
<evidence type="ECO:0000256" key="2">
    <source>
        <dbReference type="ARBA" id="ARBA00022723"/>
    </source>
</evidence>